<comment type="caution">
    <text evidence="2">The sequence shown here is derived from an EMBL/GenBank/DDBJ whole genome shotgun (WGS) entry which is preliminary data.</text>
</comment>
<dbReference type="EMBL" id="VSSQ01000306">
    <property type="protein sequence ID" value="MPL90513.1"/>
    <property type="molecule type" value="Genomic_DNA"/>
</dbReference>
<feature type="region of interest" description="Disordered" evidence="1">
    <location>
        <begin position="277"/>
        <end position="330"/>
    </location>
</feature>
<feature type="region of interest" description="Disordered" evidence="1">
    <location>
        <begin position="53"/>
        <end position="169"/>
    </location>
</feature>
<feature type="compositionally biased region" description="Acidic residues" evidence="1">
    <location>
        <begin position="14"/>
        <end position="33"/>
    </location>
</feature>
<proteinExistence type="predicted"/>
<feature type="compositionally biased region" description="Basic and acidic residues" evidence="1">
    <location>
        <begin position="55"/>
        <end position="95"/>
    </location>
</feature>
<evidence type="ECO:0000313" key="2">
    <source>
        <dbReference type="EMBL" id="MPL90513.1"/>
    </source>
</evidence>
<dbReference type="AlphaFoldDB" id="A0A644VIT0"/>
<feature type="region of interest" description="Disordered" evidence="1">
    <location>
        <begin position="1"/>
        <end position="39"/>
    </location>
</feature>
<name>A0A644VIT0_9ZZZZ</name>
<feature type="region of interest" description="Disordered" evidence="1">
    <location>
        <begin position="193"/>
        <end position="220"/>
    </location>
</feature>
<accession>A0A644VIT0</accession>
<organism evidence="2">
    <name type="scientific">bioreactor metagenome</name>
    <dbReference type="NCBI Taxonomy" id="1076179"/>
    <lineage>
        <taxon>unclassified sequences</taxon>
        <taxon>metagenomes</taxon>
        <taxon>ecological metagenomes</taxon>
    </lineage>
</organism>
<feature type="compositionally biased region" description="Basic and acidic residues" evidence="1">
    <location>
        <begin position="120"/>
        <end position="132"/>
    </location>
</feature>
<gene>
    <name evidence="2" type="ORF">SDC9_36565</name>
</gene>
<feature type="compositionally biased region" description="Basic and acidic residues" evidence="1">
    <location>
        <begin position="193"/>
        <end position="206"/>
    </location>
</feature>
<sequence length="330" mass="37129">MTMGSIPDLRVDPSVDDVDDEVEEDGEGADEDGDPHHHRIVAVQCAVDEGLADAAGREIDVDDDRAGDHRHEGGPEIGDHRQERGFQRMAQHDAQARQPLRPRRADVVRGQHLKHRRAHDPRDRGHVGGRERDHRHHPEMRVVEAPAAARQPVQRQGEDQHQNRRHHEIRQHLRADRQAHGEIVDHRVVAHRGDGAERDAHQNRDDEGQEAIGQRHREPLRDDVVHRAVLVNEGGAEIEGADDAPDIGGDLPPQRLVEPVFGVQVRQHLGRQAALLGEGAARRRVHQQEGQDDEQQERRDRDGQTLEDVDDHAEVRWLGAGKGPRTRAAV</sequence>
<reference evidence="2" key="1">
    <citation type="submission" date="2019-08" db="EMBL/GenBank/DDBJ databases">
        <authorList>
            <person name="Kucharzyk K."/>
            <person name="Murdoch R.W."/>
            <person name="Higgins S."/>
            <person name="Loffler F."/>
        </authorList>
    </citation>
    <scope>NUCLEOTIDE SEQUENCE</scope>
</reference>
<feature type="compositionally biased region" description="Low complexity" evidence="1">
    <location>
        <begin position="143"/>
        <end position="155"/>
    </location>
</feature>
<protein>
    <submittedName>
        <fullName evidence="2">Uncharacterized protein</fullName>
    </submittedName>
</protein>
<evidence type="ECO:0000256" key="1">
    <source>
        <dbReference type="SAM" id="MobiDB-lite"/>
    </source>
</evidence>